<comment type="caution">
    <text evidence="2">The sequence shown here is derived from an EMBL/GenBank/DDBJ whole genome shotgun (WGS) entry which is preliminary data.</text>
</comment>
<evidence type="ECO:0000313" key="3">
    <source>
        <dbReference type="Proteomes" id="UP001163846"/>
    </source>
</evidence>
<feature type="compositionally biased region" description="Low complexity" evidence="1">
    <location>
        <begin position="19"/>
        <end position="36"/>
    </location>
</feature>
<dbReference type="AlphaFoldDB" id="A0AA38UFU2"/>
<feature type="region of interest" description="Disordered" evidence="1">
    <location>
        <begin position="1"/>
        <end position="87"/>
    </location>
</feature>
<feature type="region of interest" description="Disordered" evidence="1">
    <location>
        <begin position="309"/>
        <end position="329"/>
    </location>
</feature>
<feature type="region of interest" description="Disordered" evidence="1">
    <location>
        <begin position="342"/>
        <end position="397"/>
    </location>
</feature>
<name>A0AA38UFU2_9AGAR</name>
<feature type="compositionally biased region" description="Basic and acidic residues" evidence="1">
    <location>
        <begin position="136"/>
        <end position="251"/>
    </location>
</feature>
<dbReference type="EMBL" id="MU806101">
    <property type="protein sequence ID" value="KAJ3839954.1"/>
    <property type="molecule type" value="Genomic_DNA"/>
</dbReference>
<reference evidence="2" key="1">
    <citation type="submission" date="2022-08" db="EMBL/GenBank/DDBJ databases">
        <authorList>
            <consortium name="DOE Joint Genome Institute"/>
            <person name="Min B."/>
            <person name="Riley R."/>
            <person name="Sierra-Patev S."/>
            <person name="Naranjo-Ortiz M."/>
            <person name="Looney B."/>
            <person name="Konkel Z."/>
            <person name="Slot J.C."/>
            <person name="Sakamoto Y."/>
            <person name="Steenwyk J.L."/>
            <person name="Rokas A."/>
            <person name="Carro J."/>
            <person name="Camarero S."/>
            <person name="Ferreira P."/>
            <person name="Molpeceres G."/>
            <person name="Ruiz-Duenas F.J."/>
            <person name="Serrano A."/>
            <person name="Henrissat B."/>
            <person name="Drula E."/>
            <person name="Hughes K.W."/>
            <person name="Mata J.L."/>
            <person name="Ishikawa N.K."/>
            <person name="Vargas-Isla R."/>
            <person name="Ushijima S."/>
            <person name="Smith C.A."/>
            <person name="Ahrendt S."/>
            <person name="Andreopoulos W."/>
            <person name="He G."/>
            <person name="Labutti K."/>
            <person name="Lipzen A."/>
            <person name="Ng V."/>
            <person name="Sandor L."/>
            <person name="Barry K."/>
            <person name="Martinez A.T."/>
            <person name="Xiao Y."/>
            <person name="Gibbons J.G."/>
            <person name="Terashima K."/>
            <person name="Hibbett D.S."/>
            <person name="Grigoriev I.V."/>
        </authorList>
    </citation>
    <scope>NUCLEOTIDE SEQUENCE</scope>
    <source>
        <strain evidence="2">TFB9207</strain>
    </source>
</reference>
<accession>A0AA38UFU2</accession>
<feature type="region of interest" description="Disordered" evidence="1">
    <location>
        <begin position="433"/>
        <end position="467"/>
    </location>
</feature>
<organism evidence="2 3">
    <name type="scientific">Lentinula raphanica</name>
    <dbReference type="NCBI Taxonomy" id="153919"/>
    <lineage>
        <taxon>Eukaryota</taxon>
        <taxon>Fungi</taxon>
        <taxon>Dikarya</taxon>
        <taxon>Basidiomycota</taxon>
        <taxon>Agaricomycotina</taxon>
        <taxon>Agaricomycetes</taxon>
        <taxon>Agaricomycetidae</taxon>
        <taxon>Agaricales</taxon>
        <taxon>Marasmiineae</taxon>
        <taxon>Omphalotaceae</taxon>
        <taxon>Lentinula</taxon>
    </lineage>
</organism>
<keyword evidence="3" id="KW-1185">Reference proteome</keyword>
<feature type="compositionally biased region" description="Basic and acidic residues" evidence="1">
    <location>
        <begin position="59"/>
        <end position="69"/>
    </location>
</feature>
<dbReference type="Proteomes" id="UP001163846">
    <property type="component" value="Unassembled WGS sequence"/>
</dbReference>
<sequence>MPTIKKEKETNSIPPVETSIPGSSSRPKPPSVVSNSLFSYFRHASRDGDPHLNAIESESPAHDGRDQPDNHTGANPPGKENNHFKDVEITRRNAIVTPHESIHSTRNALMMAKQAEETAEGLVLELEAEERRIAAEEAEAARAAEEAARKAAEEKARQEENRKRALADAKRKLEDARKAREEGIAEAKRKLEEARRVREEEARRKKLEEEANKKREEEARRKRLEERKRREDVRENEKSGTEDRTTREHEERHRRKIREGKKRMRDEEGTEGPSPQKRARSVVAETSQESSPEIRAKMLDHLSSPSCPPFLADMLPTPRPLKPQPQTTLRMVGIPYSVVEDDEPFELSKPPADDDELDPSYSSGFASEESEEDEVEVAEAGSPSRRAPCDRCERTGMGNKCRRQENARALACVPCNRRKVHCSWTDGKLKREVKKKKPKFRATEENHDTGRRLDRMESLLKKSPQDM</sequence>
<feature type="region of interest" description="Disordered" evidence="1">
    <location>
        <begin position="136"/>
        <end position="292"/>
    </location>
</feature>
<proteinExistence type="predicted"/>
<protein>
    <submittedName>
        <fullName evidence="2">Uncharacterized protein</fullName>
    </submittedName>
</protein>
<feature type="compositionally biased region" description="Basic residues" evidence="1">
    <location>
        <begin position="252"/>
        <end position="263"/>
    </location>
</feature>
<feature type="compositionally biased region" description="Basic and acidic residues" evidence="1">
    <location>
        <begin position="1"/>
        <end position="10"/>
    </location>
</feature>
<evidence type="ECO:0000256" key="1">
    <source>
        <dbReference type="SAM" id="MobiDB-lite"/>
    </source>
</evidence>
<feature type="compositionally biased region" description="Basic and acidic residues" evidence="1">
    <location>
        <begin position="441"/>
        <end position="467"/>
    </location>
</feature>
<gene>
    <name evidence="2" type="ORF">F5878DRAFT_614700</name>
</gene>
<evidence type="ECO:0000313" key="2">
    <source>
        <dbReference type="EMBL" id="KAJ3839954.1"/>
    </source>
</evidence>
<feature type="compositionally biased region" description="Acidic residues" evidence="1">
    <location>
        <begin position="368"/>
        <end position="377"/>
    </location>
</feature>